<proteinExistence type="predicted"/>
<gene>
    <name evidence="1" type="ORF">R5A26_09305</name>
</gene>
<evidence type="ECO:0000313" key="1">
    <source>
        <dbReference type="EMBL" id="MDV7216149.1"/>
    </source>
</evidence>
<comment type="caution">
    <text evidence="1">The sequence shown here is derived from an EMBL/GenBank/DDBJ whole genome shotgun (WGS) entry which is preliminary data.</text>
</comment>
<keyword evidence="2" id="KW-1185">Reference proteome</keyword>
<dbReference type="Pfam" id="PF12028">
    <property type="entry name" value="DUF3515"/>
    <property type="match status" value="1"/>
</dbReference>
<dbReference type="Proteomes" id="UP001187346">
    <property type="component" value="Unassembled WGS sequence"/>
</dbReference>
<dbReference type="RefSeq" id="WP_317770811.1">
    <property type="nucleotide sequence ID" value="NZ_JAWMAJ010000022.1"/>
</dbReference>
<protein>
    <submittedName>
        <fullName evidence="1">DUF3515 family protein</fullName>
    </submittedName>
</protein>
<accession>A0ABU4F6D5</accession>
<evidence type="ECO:0000313" key="2">
    <source>
        <dbReference type="Proteomes" id="UP001187346"/>
    </source>
</evidence>
<dbReference type="InterPro" id="IPR021903">
    <property type="entry name" value="DUF3515"/>
</dbReference>
<organism evidence="1 2">
    <name type="scientific">Streptomyces prunicolor</name>
    <dbReference type="NCBI Taxonomy" id="67348"/>
    <lineage>
        <taxon>Bacteria</taxon>
        <taxon>Bacillati</taxon>
        <taxon>Actinomycetota</taxon>
        <taxon>Actinomycetes</taxon>
        <taxon>Kitasatosporales</taxon>
        <taxon>Streptomycetaceae</taxon>
        <taxon>Streptomyces</taxon>
    </lineage>
</organism>
<dbReference type="EMBL" id="JAWMAJ010000022">
    <property type="protein sequence ID" value="MDV7216149.1"/>
    <property type="molecule type" value="Genomic_DNA"/>
</dbReference>
<reference evidence="1 2" key="1">
    <citation type="submission" date="2023-10" db="EMBL/GenBank/DDBJ databases">
        <title>Characterization of rhizosphere-enriched actinobacteria from wheat plants lab-grown on chernevaya soil.</title>
        <authorList>
            <person name="Tikhonova E.N."/>
            <person name="Konopkin A."/>
            <person name="Kravchenko I.K."/>
        </authorList>
    </citation>
    <scope>NUCLEOTIDE SEQUENCE [LARGE SCALE GENOMIC DNA]</scope>
    <source>
        <strain evidence="1 2">RR29</strain>
    </source>
</reference>
<sequence length="164" mass="16841">MPWNRPNRLALTVVGCALLAGAVVTGYTLVNADADAAAGIRPAASANAPHCHRIATSAPASLGGLARRDSSLPGIAVWGDRAIVLRCGVTPPGPTSDPCFAVDGVDWVIDTAQSTRGRRVIVTYGRVPATQVVFEGGGQTDAALVDLSRIVAPIRQTSNCVETG</sequence>
<name>A0ABU4F6D5_9ACTN</name>